<gene>
    <name evidence="2" type="ORF">BDV38DRAFT_278687</name>
</gene>
<evidence type="ECO:0008006" key="4">
    <source>
        <dbReference type="Google" id="ProtNLM"/>
    </source>
</evidence>
<dbReference type="Proteomes" id="UP000325672">
    <property type="component" value="Unassembled WGS sequence"/>
</dbReference>
<feature type="chain" id="PRO_5024864019" description="Extracellular membrane protein CFEM domain-containing protein" evidence="1">
    <location>
        <begin position="21"/>
        <end position="226"/>
    </location>
</feature>
<accession>A0A5N6T6E6</accession>
<evidence type="ECO:0000256" key="1">
    <source>
        <dbReference type="SAM" id="SignalP"/>
    </source>
</evidence>
<feature type="signal peptide" evidence="1">
    <location>
        <begin position="1"/>
        <end position="20"/>
    </location>
</feature>
<organism evidence="2 3">
    <name type="scientific">Aspergillus pseudotamarii</name>
    <dbReference type="NCBI Taxonomy" id="132259"/>
    <lineage>
        <taxon>Eukaryota</taxon>
        <taxon>Fungi</taxon>
        <taxon>Dikarya</taxon>
        <taxon>Ascomycota</taxon>
        <taxon>Pezizomycotina</taxon>
        <taxon>Eurotiomycetes</taxon>
        <taxon>Eurotiomycetidae</taxon>
        <taxon>Eurotiales</taxon>
        <taxon>Aspergillaceae</taxon>
        <taxon>Aspergillus</taxon>
        <taxon>Aspergillus subgen. Circumdati</taxon>
    </lineage>
</organism>
<dbReference type="OrthoDB" id="3942091at2759"/>
<dbReference type="GeneID" id="43643017"/>
<keyword evidence="3" id="KW-1185">Reference proteome</keyword>
<protein>
    <recommendedName>
        <fullName evidence="4">Extracellular membrane protein CFEM domain-containing protein</fullName>
    </recommendedName>
</protein>
<dbReference type="EMBL" id="ML743556">
    <property type="protein sequence ID" value="KAE8141903.1"/>
    <property type="molecule type" value="Genomic_DNA"/>
</dbReference>
<dbReference type="RefSeq" id="XP_031917966.1">
    <property type="nucleotide sequence ID" value="XM_032058807.1"/>
</dbReference>
<keyword evidence="1" id="KW-0732">Signal</keyword>
<evidence type="ECO:0000313" key="3">
    <source>
        <dbReference type="Proteomes" id="UP000325672"/>
    </source>
</evidence>
<dbReference type="AlphaFoldDB" id="A0A5N6T6E6"/>
<reference evidence="2 3" key="1">
    <citation type="submission" date="2019-04" db="EMBL/GenBank/DDBJ databases">
        <title>Friends and foes A comparative genomics study of 23 Aspergillus species from section Flavi.</title>
        <authorList>
            <consortium name="DOE Joint Genome Institute"/>
            <person name="Kjaerbolling I."/>
            <person name="Vesth T."/>
            <person name="Frisvad J.C."/>
            <person name="Nybo J.L."/>
            <person name="Theobald S."/>
            <person name="Kildgaard S."/>
            <person name="Isbrandt T."/>
            <person name="Kuo A."/>
            <person name="Sato A."/>
            <person name="Lyhne E.K."/>
            <person name="Kogle M.E."/>
            <person name="Wiebenga A."/>
            <person name="Kun R.S."/>
            <person name="Lubbers R.J."/>
            <person name="Makela M.R."/>
            <person name="Barry K."/>
            <person name="Chovatia M."/>
            <person name="Clum A."/>
            <person name="Daum C."/>
            <person name="Haridas S."/>
            <person name="He G."/>
            <person name="LaButti K."/>
            <person name="Lipzen A."/>
            <person name="Mondo S."/>
            <person name="Riley R."/>
            <person name="Salamov A."/>
            <person name="Simmons B.A."/>
            <person name="Magnuson J.K."/>
            <person name="Henrissat B."/>
            <person name="Mortensen U.H."/>
            <person name="Larsen T.O."/>
            <person name="Devries R.P."/>
            <person name="Grigoriev I.V."/>
            <person name="Machida M."/>
            <person name="Baker S.E."/>
            <person name="Andersen M.R."/>
        </authorList>
    </citation>
    <scope>NUCLEOTIDE SEQUENCE [LARGE SCALE GENOMIC DNA]</scope>
    <source>
        <strain evidence="2 3">CBS 117625</strain>
    </source>
</reference>
<name>A0A5N6T6E6_ASPPS</name>
<proteinExistence type="predicted"/>
<evidence type="ECO:0000313" key="2">
    <source>
        <dbReference type="EMBL" id="KAE8141903.1"/>
    </source>
</evidence>
<sequence length="226" mass="24384">MSFLCVVISFGLALTERVTGQLTISRPPASSCLTPVTFTGCDVLSSKISECSNLPPSATPVEYAACFCTQEVFNAINDCESESRVCARSPNDDHYFDDLRTQWLKTCGPKITFTLTTPILSTYASGTYSDSSCTSTAISACQSVQFLTSQCSSSYSGTTASGYYSCVCQEDAVSQASLSLWIWRLDTDVHGCQYNNLTITANGDVHVFLLSDTGEESDHCGPNIYS</sequence>